<evidence type="ECO:0000313" key="3">
    <source>
        <dbReference type="Proteomes" id="UP000238274"/>
    </source>
</evidence>
<reference evidence="3" key="2">
    <citation type="journal article" date="2018" name="BMC Genomics">
        <title>Genomic insights into host adaptation between the wheat stripe rust pathogen (Puccinia striiformis f. sp. tritici) and the barley stripe rust pathogen (Puccinia striiformis f. sp. hordei).</title>
        <authorList>
            <person name="Xia C."/>
            <person name="Wang M."/>
            <person name="Yin C."/>
            <person name="Cornejo O.E."/>
            <person name="Hulbert S.H."/>
            <person name="Chen X."/>
        </authorList>
    </citation>
    <scope>NUCLEOTIDE SEQUENCE [LARGE SCALE GENOMIC DNA]</scope>
    <source>
        <strain evidence="3">93TX-2</strain>
    </source>
</reference>
<protein>
    <submittedName>
        <fullName evidence="2">Uncharacterized protein</fullName>
    </submittedName>
</protein>
<evidence type="ECO:0000313" key="2">
    <source>
        <dbReference type="EMBL" id="POW20228.1"/>
    </source>
</evidence>
<name>A0A2S4WES1_9BASI</name>
<dbReference type="AlphaFoldDB" id="A0A2S4WES1"/>
<dbReference type="OrthoDB" id="2509725at2759"/>
<dbReference type="Pfam" id="PF02992">
    <property type="entry name" value="Transposase_21"/>
    <property type="match status" value="1"/>
</dbReference>
<dbReference type="InterPro" id="IPR004242">
    <property type="entry name" value="Transposase_21"/>
</dbReference>
<organism evidence="2 3">
    <name type="scientific">Puccinia striiformis</name>
    <dbReference type="NCBI Taxonomy" id="27350"/>
    <lineage>
        <taxon>Eukaryota</taxon>
        <taxon>Fungi</taxon>
        <taxon>Dikarya</taxon>
        <taxon>Basidiomycota</taxon>
        <taxon>Pucciniomycotina</taxon>
        <taxon>Pucciniomycetes</taxon>
        <taxon>Pucciniales</taxon>
        <taxon>Pucciniaceae</taxon>
        <taxon>Puccinia</taxon>
    </lineage>
</organism>
<dbReference type="EMBL" id="PKSM01000036">
    <property type="protein sequence ID" value="POW20228.1"/>
    <property type="molecule type" value="Genomic_DNA"/>
</dbReference>
<dbReference type="VEuPathDB" id="FungiDB:PSTT_16330"/>
<sequence>MNWDSSPTPSETSGSDSDNMDTSVNKQAPLDLILSLFVDWFNPRGNKISGKVESTGIFALTCLNLPPILRNKISHICLAGITPGPYSPDTSTIGHLLKPIVNELRTLDSGVTIKTHQHPNGRWVRVRLLCLIGDLPATKKIASFASPSATYFCTWCHAKNDSINTLAITAKRWKTTKVNPRGFNNLDKVDPLSDEDDEETDILLDGGINAGFFTQGNIKKFRAAMNEVVLPPRLSKLPPHLAAQWYSLFAYIVPLVIFELYLDDIKNINIYSNRAKFIMNTAYLMQCTHILFAQKPEYDAMMEENKPTTERRSDKKISLTEQMYEEIFLYLTREDPSVICRRDSCPIPKGRKVLHGYAKPLRLIGCDGFKVGTTKPQNWVVASINGTKHYGIVKQIYTLEDHKQQQQEFIVLSPITNLFPKKLNVPTTQFRYFLYLYKTIIGQVFAVTPSDVDSLAVYCYLPPFVFGIKKDGITLVPDDHSPLLDIA</sequence>
<evidence type="ECO:0000256" key="1">
    <source>
        <dbReference type="SAM" id="MobiDB-lite"/>
    </source>
</evidence>
<keyword evidence="3" id="KW-1185">Reference proteome</keyword>
<reference evidence="3" key="3">
    <citation type="journal article" date="2018" name="Mol. Plant Microbe Interact.">
        <title>Genome sequence resources for the wheat stripe rust pathogen (Puccinia striiformis f. sp. tritici) and the barley stripe rust pathogen (Puccinia striiformis f. sp. hordei).</title>
        <authorList>
            <person name="Xia C."/>
            <person name="Wang M."/>
            <person name="Yin C."/>
            <person name="Cornejo O.E."/>
            <person name="Hulbert S.H."/>
            <person name="Chen X."/>
        </authorList>
    </citation>
    <scope>NUCLEOTIDE SEQUENCE [LARGE SCALE GENOMIC DNA]</scope>
    <source>
        <strain evidence="3">93TX-2</strain>
    </source>
</reference>
<dbReference type="Proteomes" id="UP000238274">
    <property type="component" value="Unassembled WGS sequence"/>
</dbReference>
<comment type="caution">
    <text evidence="2">The sequence shown here is derived from an EMBL/GenBank/DDBJ whole genome shotgun (WGS) entry which is preliminary data.</text>
</comment>
<feature type="region of interest" description="Disordered" evidence="1">
    <location>
        <begin position="1"/>
        <end position="22"/>
    </location>
</feature>
<proteinExistence type="predicted"/>
<dbReference type="VEuPathDB" id="FungiDB:PSHT_03724"/>
<dbReference type="VEuPathDB" id="FungiDB:PSTT_13301"/>
<reference evidence="2 3" key="1">
    <citation type="submission" date="2017-12" db="EMBL/GenBank/DDBJ databases">
        <title>Gene loss provides genomic basis for host adaptation in cereal stripe rust fungi.</title>
        <authorList>
            <person name="Xia C."/>
        </authorList>
    </citation>
    <scope>NUCLEOTIDE SEQUENCE [LARGE SCALE GENOMIC DNA]</scope>
    <source>
        <strain evidence="2 3">93TX-2</strain>
    </source>
</reference>
<gene>
    <name evidence="2" type="ORF">PSHT_03724</name>
</gene>
<accession>A0A2S4WES1</accession>